<evidence type="ECO:0000313" key="10">
    <source>
        <dbReference type="EMBL" id="GAE87274.1"/>
    </source>
</evidence>
<evidence type="ECO:0000313" key="11">
    <source>
        <dbReference type="Proteomes" id="UP000019109"/>
    </source>
</evidence>
<evidence type="ECO:0000256" key="9">
    <source>
        <dbReference type="ARBA" id="ARBA00023310"/>
    </source>
</evidence>
<organism evidence="10 11">
    <name type="scientific">Acetivibrio straminisolvens JCM 21531</name>
    <dbReference type="NCBI Taxonomy" id="1294263"/>
    <lineage>
        <taxon>Bacteria</taxon>
        <taxon>Bacillati</taxon>
        <taxon>Bacillota</taxon>
        <taxon>Clostridia</taxon>
        <taxon>Eubacteriales</taxon>
        <taxon>Oscillospiraceae</taxon>
        <taxon>Acetivibrio</taxon>
    </lineage>
</organism>
<evidence type="ECO:0000256" key="6">
    <source>
        <dbReference type="ARBA" id="ARBA00023065"/>
    </source>
</evidence>
<proteinExistence type="inferred from homology"/>
<evidence type="ECO:0000256" key="8">
    <source>
        <dbReference type="ARBA" id="ARBA00023196"/>
    </source>
</evidence>
<dbReference type="AlphaFoldDB" id="W4V3G6"/>
<evidence type="ECO:0000256" key="5">
    <source>
        <dbReference type="ARBA" id="ARBA00022781"/>
    </source>
</evidence>
<keyword evidence="8" id="KW-0139">CF(1)</keyword>
<dbReference type="PANTHER" id="PTHR11693">
    <property type="entry name" value="ATP SYNTHASE GAMMA CHAIN"/>
    <property type="match status" value="1"/>
</dbReference>
<keyword evidence="4" id="KW-0813">Transport</keyword>
<keyword evidence="11" id="KW-1185">Reference proteome</keyword>
<evidence type="ECO:0000256" key="1">
    <source>
        <dbReference type="ARBA" id="ARBA00003456"/>
    </source>
</evidence>
<comment type="similarity">
    <text evidence="3">Belongs to the ATPase gamma chain family.</text>
</comment>
<accession>W4V3G6</accession>
<evidence type="ECO:0000256" key="3">
    <source>
        <dbReference type="ARBA" id="ARBA00007681"/>
    </source>
</evidence>
<evidence type="ECO:0000256" key="2">
    <source>
        <dbReference type="ARBA" id="ARBA00004170"/>
    </source>
</evidence>
<sequence>MTAMDNATANANDILKKLDLLYNRARQSKITQDITEIVGGAEALK</sequence>
<dbReference type="InterPro" id="IPR000131">
    <property type="entry name" value="ATP_synth_F1_gsu"/>
</dbReference>
<keyword evidence="5" id="KW-0375">Hydrogen ion transport</keyword>
<evidence type="ECO:0000256" key="7">
    <source>
        <dbReference type="ARBA" id="ARBA00023136"/>
    </source>
</evidence>
<dbReference type="Proteomes" id="UP000019109">
    <property type="component" value="Unassembled WGS sequence"/>
</dbReference>
<comment type="function">
    <text evidence="1">Produces ATP from ADP in the presence of a proton gradient across the membrane. The gamma chain is believed to be important in regulating ATPase activity and the flow of protons through the CF(0) complex.</text>
</comment>
<dbReference type="GO" id="GO:0045259">
    <property type="term" value="C:proton-transporting ATP synthase complex"/>
    <property type="evidence" value="ECO:0007669"/>
    <property type="project" value="UniProtKB-KW"/>
</dbReference>
<reference evidence="10" key="1">
    <citation type="journal article" date="2014" name="Genome Announc.">
        <title>Draft Genome Sequence of Clostridium straminisolvens Strain JCM 21531T, Isolated from a Cellulose-Degrading Bacterial Community.</title>
        <authorList>
            <person name="Yuki M."/>
            <person name="Oshima K."/>
            <person name="Suda W."/>
            <person name="Sakamoto M."/>
            <person name="Kitamura K."/>
            <person name="Iida T."/>
            <person name="Hattori M."/>
            <person name="Ohkuma M."/>
        </authorList>
    </citation>
    <scope>NUCLEOTIDE SEQUENCE [LARGE SCALE GENOMIC DNA]</scope>
    <source>
        <strain evidence="10">JCM 21531</strain>
    </source>
</reference>
<protein>
    <submittedName>
        <fullName evidence="10">ATP synthase gamma chain</fullName>
    </submittedName>
</protein>
<dbReference type="GO" id="GO:0046933">
    <property type="term" value="F:proton-transporting ATP synthase activity, rotational mechanism"/>
    <property type="evidence" value="ECO:0007669"/>
    <property type="project" value="InterPro"/>
</dbReference>
<dbReference type="Gene3D" id="1.10.287.80">
    <property type="entry name" value="ATP synthase, gamma subunit, helix hairpin domain"/>
    <property type="match status" value="1"/>
</dbReference>
<dbReference type="SUPFAM" id="SSF52943">
    <property type="entry name" value="ATP synthase (F1-ATPase), gamma subunit"/>
    <property type="match status" value="1"/>
</dbReference>
<comment type="caution">
    <text evidence="10">The sequence shown here is derived from an EMBL/GenBank/DDBJ whole genome shotgun (WGS) entry which is preliminary data.</text>
</comment>
<comment type="subcellular location">
    <subcellularLocation>
        <location evidence="2">Membrane</location>
        <topology evidence="2">Peripheral membrane protein</topology>
    </subcellularLocation>
</comment>
<dbReference type="PANTHER" id="PTHR11693:SF22">
    <property type="entry name" value="ATP SYNTHASE SUBUNIT GAMMA, MITOCHONDRIAL"/>
    <property type="match status" value="1"/>
</dbReference>
<name>W4V3G6_9FIRM</name>
<dbReference type="InterPro" id="IPR035968">
    <property type="entry name" value="ATP_synth_F1_ATPase_gsu"/>
</dbReference>
<dbReference type="EMBL" id="BAVR01000005">
    <property type="protein sequence ID" value="GAE87274.1"/>
    <property type="molecule type" value="Genomic_DNA"/>
</dbReference>
<dbReference type="STRING" id="1294263.JCM21531_629"/>
<gene>
    <name evidence="10" type="ORF">JCM21531_629</name>
</gene>
<dbReference type="Pfam" id="PF00231">
    <property type="entry name" value="ATP-synt"/>
    <property type="match status" value="1"/>
</dbReference>
<keyword evidence="7" id="KW-0472">Membrane</keyword>
<keyword evidence="9" id="KW-0066">ATP synthesis</keyword>
<keyword evidence="6" id="KW-0406">Ion transport</keyword>
<evidence type="ECO:0000256" key="4">
    <source>
        <dbReference type="ARBA" id="ARBA00022448"/>
    </source>
</evidence>